<accession>A0A4Y9L1X2</accession>
<dbReference type="Proteomes" id="UP000297966">
    <property type="component" value="Unassembled WGS sequence"/>
</dbReference>
<dbReference type="Gene3D" id="3.40.50.1820">
    <property type="entry name" value="alpha/beta hydrolase"/>
    <property type="match status" value="1"/>
</dbReference>
<evidence type="ECO:0000313" key="3">
    <source>
        <dbReference type="Proteomes" id="UP000297966"/>
    </source>
</evidence>
<reference evidence="2 3" key="1">
    <citation type="submission" date="2019-03" db="EMBL/GenBank/DDBJ databases">
        <title>Bradyrhizobium diversity isolated from nodules of Chamaecrista fasciculata.</title>
        <authorList>
            <person name="Klepa M.S."/>
            <person name="Urquiaga M.O."/>
            <person name="Hungria M."/>
            <person name="Delamuta J.R."/>
        </authorList>
    </citation>
    <scope>NUCLEOTIDE SEQUENCE [LARGE SCALE GENOMIC DNA]</scope>
    <source>
        <strain evidence="2 3">CNPSo 3448</strain>
    </source>
</reference>
<dbReference type="InterPro" id="IPR050266">
    <property type="entry name" value="AB_hydrolase_sf"/>
</dbReference>
<organism evidence="2 3">
    <name type="scientific">Bradyrhizobium niftali</name>
    <dbReference type="NCBI Taxonomy" id="2560055"/>
    <lineage>
        <taxon>Bacteria</taxon>
        <taxon>Pseudomonadati</taxon>
        <taxon>Pseudomonadota</taxon>
        <taxon>Alphaproteobacteria</taxon>
        <taxon>Hyphomicrobiales</taxon>
        <taxon>Nitrobacteraceae</taxon>
        <taxon>Bradyrhizobium</taxon>
    </lineage>
</organism>
<keyword evidence="2" id="KW-0378">Hydrolase</keyword>
<feature type="domain" description="AB hydrolase-1" evidence="1">
    <location>
        <begin position="47"/>
        <end position="277"/>
    </location>
</feature>
<evidence type="ECO:0000313" key="2">
    <source>
        <dbReference type="EMBL" id="TFV37385.1"/>
    </source>
</evidence>
<dbReference type="GO" id="GO:0016020">
    <property type="term" value="C:membrane"/>
    <property type="evidence" value="ECO:0007669"/>
    <property type="project" value="TreeGrafter"/>
</dbReference>
<dbReference type="RefSeq" id="WP_135179392.1">
    <property type="nucleotide sequence ID" value="NZ_SPQT01000052.1"/>
</dbReference>
<protein>
    <submittedName>
        <fullName evidence="2">Alpha/beta hydrolase</fullName>
    </submittedName>
</protein>
<evidence type="ECO:0000259" key="1">
    <source>
        <dbReference type="Pfam" id="PF00561"/>
    </source>
</evidence>
<dbReference type="Pfam" id="PF00561">
    <property type="entry name" value="Abhydrolase_1"/>
    <property type="match status" value="1"/>
</dbReference>
<keyword evidence="3" id="KW-1185">Reference proteome</keyword>
<dbReference type="AlphaFoldDB" id="A0A4Y9L1X2"/>
<dbReference type="OrthoDB" id="9804723at2"/>
<dbReference type="PRINTS" id="PR00111">
    <property type="entry name" value="ABHYDROLASE"/>
</dbReference>
<dbReference type="PANTHER" id="PTHR43798:SF33">
    <property type="entry name" value="HYDROLASE, PUTATIVE (AFU_ORTHOLOGUE AFUA_2G14860)-RELATED"/>
    <property type="match status" value="1"/>
</dbReference>
<sequence>MAALSALDTELLAPDLSRLAQVAVASPVYSGERGRIEYRATGDARNPAVLMLHGLGSSAAGYRAQLAGLSQDFRVIAWNAPGFGGSSPIPGQDAGIDDYADVLEGLLRALGVRRLAVLVGSSWGSVVALAFARRYPAMVDGLVLSAPNVARGHLLGDARTAELNAWLCTADIDIPVSRAAIADKLLAPDTPSLVRQHVERLRDAMTTDGWRQAIRSLFTIYTPDVISAVRCPIAILSGALDQVAPHRDHAARLLAAAPSATSHPFEACGHMLKLEAPAKFNAVVRKIAAETWSEALATK</sequence>
<name>A0A4Y9L1X2_9BRAD</name>
<dbReference type="EMBL" id="SPQT01000052">
    <property type="protein sequence ID" value="TFV37385.1"/>
    <property type="molecule type" value="Genomic_DNA"/>
</dbReference>
<dbReference type="InterPro" id="IPR000073">
    <property type="entry name" value="AB_hydrolase_1"/>
</dbReference>
<dbReference type="GO" id="GO:0016787">
    <property type="term" value="F:hydrolase activity"/>
    <property type="evidence" value="ECO:0007669"/>
    <property type="project" value="UniProtKB-KW"/>
</dbReference>
<comment type="caution">
    <text evidence="2">The sequence shown here is derived from an EMBL/GenBank/DDBJ whole genome shotgun (WGS) entry which is preliminary data.</text>
</comment>
<dbReference type="InterPro" id="IPR029058">
    <property type="entry name" value="AB_hydrolase_fold"/>
</dbReference>
<dbReference type="PANTHER" id="PTHR43798">
    <property type="entry name" value="MONOACYLGLYCEROL LIPASE"/>
    <property type="match status" value="1"/>
</dbReference>
<gene>
    <name evidence="2" type="ORF">E4K65_43915</name>
</gene>
<dbReference type="SUPFAM" id="SSF53474">
    <property type="entry name" value="alpha/beta-Hydrolases"/>
    <property type="match status" value="1"/>
</dbReference>
<proteinExistence type="predicted"/>